<keyword evidence="15" id="KW-1185">Reference proteome</keyword>
<evidence type="ECO:0000256" key="6">
    <source>
        <dbReference type="ARBA" id="ARBA00022741"/>
    </source>
</evidence>
<dbReference type="InterPro" id="IPR000550">
    <property type="entry name" value="Hppk"/>
</dbReference>
<comment type="caution">
    <text evidence="14">The sequence shown here is derived from an EMBL/GenBank/DDBJ whole genome shotgun (WGS) entry which is preliminary data.</text>
</comment>
<dbReference type="CDD" id="cd00483">
    <property type="entry name" value="HPPK"/>
    <property type="match status" value="1"/>
</dbReference>
<keyword evidence="6" id="KW-0547">Nucleotide-binding</keyword>
<accession>A0ABT4VBS1</accession>
<comment type="pathway">
    <text evidence="1">Cofactor biosynthesis; tetrahydrofolate biosynthesis; 2-amino-4-hydroxy-6-hydroxymethyl-7,8-dihydropteridine diphosphate from 7,8-dihydroneopterin triphosphate: step 4/4.</text>
</comment>
<dbReference type="GO" id="GO:0003848">
    <property type="term" value="F:2-amino-4-hydroxy-6-hydroxymethyldihydropteridine diphosphokinase activity"/>
    <property type="evidence" value="ECO:0007669"/>
    <property type="project" value="UniProtKB-EC"/>
</dbReference>
<dbReference type="PROSITE" id="PS00794">
    <property type="entry name" value="HPPK"/>
    <property type="match status" value="1"/>
</dbReference>
<dbReference type="EMBL" id="JAQHXR010000001">
    <property type="protein sequence ID" value="MDA3968153.1"/>
    <property type="molecule type" value="Genomic_DNA"/>
</dbReference>
<keyword evidence="8" id="KW-0067">ATP-binding</keyword>
<dbReference type="RefSeq" id="WP_271020450.1">
    <property type="nucleotide sequence ID" value="NZ_JAQHXR010000001.1"/>
</dbReference>
<reference evidence="14 15" key="1">
    <citation type="submission" date="2023-01" db="EMBL/GenBank/DDBJ databases">
        <title>Description of Helicobacter ibis sp. nov. isolated from faecal droppings of black-faced ibis (Theristicus melanopis).</title>
        <authorList>
            <person name="Lopez-Cantillo M."/>
            <person name="Vidal-Veuthey B."/>
            <person name="Mella A."/>
            <person name="De La Haba R."/>
            <person name="Collado L."/>
        </authorList>
    </citation>
    <scope>NUCLEOTIDE SEQUENCE [LARGE SCALE GENOMIC DNA]</scope>
    <source>
        <strain evidence="14 15">A82</strain>
    </source>
</reference>
<evidence type="ECO:0000313" key="14">
    <source>
        <dbReference type="EMBL" id="MDA3968153.1"/>
    </source>
</evidence>
<protein>
    <recommendedName>
        <fullName evidence="4">2-amino-4-hydroxy-6-hydroxymethyldihydropteridine pyrophosphokinase</fullName>
        <ecNumber evidence="3">2.7.6.3</ecNumber>
    </recommendedName>
    <alternativeName>
        <fullName evidence="11">6-hydroxymethyl-7,8-dihydropterin pyrophosphokinase</fullName>
    </alternativeName>
    <alternativeName>
        <fullName evidence="12">7,8-dihydro-6-hydroxymethylpterin-pyrophosphokinase</fullName>
    </alternativeName>
</protein>
<comment type="function">
    <text evidence="10">Catalyzes the transfer of pyrophosphate from adenosine triphosphate (ATP) to 6-hydroxymethyl-7,8-dihydropterin, an enzymatic step in folate biosynthesis pathway.</text>
</comment>
<dbReference type="Pfam" id="PF01288">
    <property type="entry name" value="HPPK"/>
    <property type="match status" value="1"/>
</dbReference>
<gene>
    <name evidence="14" type="primary">folK</name>
    <name evidence="14" type="ORF">PF021_00505</name>
</gene>
<evidence type="ECO:0000256" key="9">
    <source>
        <dbReference type="ARBA" id="ARBA00022909"/>
    </source>
</evidence>
<evidence type="ECO:0000256" key="1">
    <source>
        <dbReference type="ARBA" id="ARBA00005051"/>
    </source>
</evidence>
<dbReference type="Proteomes" id="UP001210261">
    <property type="component" value="Unassembled WGS sequence"/>
</dbReference>
<sequence length="192" mass="22899">MKTSYWDIKSYKKLQINKDCICFIPHDYPKKDRFSFSHKIKRYEHIRIKNPYNRYKNKNLRKYVLLGIGGNVGNVLSTFRKLTKRLSYKNAIIAYSPFVKNPAFGYIEQDDFYNGVIVIKTSMCYADFFSYCMYLERIFGRARKRPFKNAPRSLDIDVLGFKNIFINLAHLQIPHKEWFKRESVLIPLKGIK</sequence>
<dbReference type="PANTHER" id="PTHR43071">
    <property type="entry name" value="2-AMINO-4-HYDROXY-6-HYDROXYMETHYLDIHYDROPTERIDINE PYROPHOSPHOKINASE"/>
    <property type="match status" value="1"/>
</dbReference>
<dbReference type="SUPFAM" id="SSF55083">
    <property type="entry name" value="6-hydroxymethyl-7,8-dihydropterin pyrophosphokinase, HPPK"/>
    <property type="match status" value="1"/>
</dbReference>
<dbReference type="Gene3D" id="3.30.70.560">
    <property type="entry name" value="7,8-Dihydro-6-hydroxymethylpterin-pyrophosphokinase HPPK"/>
    <property type="match status" value="1"/>
</dbReference>
<evidence type="ECO:0000256" key="11">
    <source>
        <dbReference type="ARBA" id="ARBA00029766"/>
    </source>
</evidence>
<evidence type="ECO:0000256" key="10">
    <source>
        <dbReference type="ARBA" id="ARBA00029409"/>
    </source>
</evidence>
<evidence type="ECO:0000256" key="3">
    <source>
        <dbReference type="ARBA" id="ARBA00013253"/>
    </source>
</evidence>
<evidence type="ECO:0000256" key="7">
    <source>
        <dbReference type="ARBA" id="ARBA00022777"/>
    </source>
</evidence>
<dbReference type="InterPro" id="IPR035907">
    <property type="entry name" value="Hppk_sf"/>
</dbReference>
<proteinExistence type="inferred from homology"/>
<evidence type="ECO:0000256" key="8">
    <source>
        <dbReference type="ARBA" id="ARBA00022840"/>
    </source>
</evidence>
<evidence type="ECO:0000256" key="12">
    <source>
        <dbReference type="ARBA" id="ARBA00033413"/>
    </source>
</evidence>
<dbReference type="NCBIfam" id="TIGR01498">
    <property type="entry name" value="folK"/>
    <property type="match status" value="1"/>
</dbReference>
<keyword evidence="7" id="KW-0418">Kinase</keyword>
<dbReference type="EC" id="2.7.6.3" evidence="3"/>
<evidence type="ECO:0000259" key="13">
    <source>
        <dbReference type="PROSITE" id="PS00794"/>
    </source>
</evidence>
<evidence type="ECO:0000313" key="15">
    <source>
        <dbReference type="Proteomes" id="UP001210261"/>
    </source>
</evidence>
<evidence type="ECO:0000256" key="4">
    <source>
        <dbReference type="ARBA" id="ARBA00016218"/>
    </source>
</evidence>
<keyword evidence="5 14" id="KW-0808">Transferase</keyword>
<keyword evidence="9" id="KW-0289">Folate biosynthesis</keyword>
<feature type="domain" description="7,8-dihydro-6-hydroxymethylpterin-pyrophosphokinase" evidence="13">
    <location>
        <begin position="148"/>
        <end position="159"/>
    </location>
</feature>
<comment type="similarity">
    <text evidence="2">Belongs to the HPPK family.</text>
</comment>
<organism evidence="14 15">
    <name type="scientific">Helicobacter ibis</name>
    <dbReference type="NCBI Taxonomy" id="2962633"/>
    <lineage>
        <taxon>Bacteria</taxon>
        <taxon>Pseudomonadati</taxon>
        <taxon>Campylobacterota</taxon>
        <taxon>Epsilonproteobacteria</taxon>
        <taxon>Campylobacterales</taxon>
        <taxon>Helicobacteraceae</taxon>
        <taxon>Helicobacter</taxon>
    </lineage>
</organism>
<evidence type="ECO:0000256" key="2">
    <source>
        <dbReference type="ARBA" id="ARBA00005810"/>
    </source>
</evidence>
<evidence type="ECO:0000256" key="5">
    <source>
        <dbReference type="ARBA" id="ARBA00022679"/>
    </source>
</evidence>
<dbReference type="PANTHER" id="PTHR43071:SF1">
    <property type="entry name" value="2-AMINO-4-HYDROXY-6-HYDROXYMETHYLDIHYDROPTERIDINE PYROPHOSPHOKINASE"/>
    <property type="match status" value="1"/>
</dbReference>
<name>A0ABT4VBS1_9HELI</name>